<dbReference type="Pfam" id="PF17780">
    <property type="entry name" value="OCRE"/>
    <property type="match status" value="1"/>
</dbReference>
<dbReference type="GO" id="GO:0000398">
    <property type="term" value="P:mRNA splicing, via spliceosome"/>
    <property type="evidence" value="ECO:0007669"/>
    <property type="project" value="InterPro"/>
</dbReference>
<dbReference type="InterPro" id="IPR000690">
    <property type="entry name" value="Matrin/U1-C_Znf_C2H2"/>
</dbReference>
<keyword evidence="9" id="KW-1185">Reference proteome</keyword>
<dbReference type="InterPro" id="IPR013085">
    <property type="entry name" value="U1-CZ_Znf_C2H2"/>
</dbReference>
<protein>
    <recommendedName>
        <fullName evidence="7">Matrin-type domain-containing protein</fullName>
    </recommendedName>
</protein>
<evidence type="ECO:0000256" key="4">
    <source>
        <dbReference type="ARBA" id="ARBA00022833"/>
    </source>
</evidence>
<dbReference type="PANTHER" id="PTHR13173:SF10">
    <property type="entry name" value="WW DOMAIN-BINDING PROTEIN 4"/>
    <property type="match status" value="1"/>
</dbReference>
<comment type="subcellular location">
    <subcellularLocation>
        <location evidence="1">Nucleus</location>
    </subcellularLocation>
</comment>
<dbReference type="Gramene" id="TRITD7Av1G055250.4">
    <property type="protein sequence ID" value="TRITD7Av1G055250.4"/>
    <property type="gene ID" value="TRITD7Av1G055250"/>
</dbReference>
<dbReference type="GO" id="GO:0080188">
    <property type="term" value="P:gene silencing by siRNA-directed DNA methylation"/>
    <property type="evidence" value="ECO:0007669"/>
    <property type="project" value="EnsemblPlants"/>
</dbReference>
<dbReference type="GO" id="GO:0009845">
    <property type="term" value="P:seed germination"/>
    <property type="evidence" value="ECO:0007669"/>
    <property type="project" value="EnsemblPlants"/>
</dbReference>
<feature type="compositionally biased region" description="Gly residues" evidence="6">
    <location>
        <begin position="195"/>
        <end position="208"/>
    </location>
</feature>
<dbReference type="Gene3D" id="3.30.160.60">
    <property type="entry name" value="Classic Zinc Finger"/>
    <property type="match status" value="1"/>
</dbReference>
<dbReference type="GO" id="GO:0003690">
    <property type="term" value="F:double-stranded DNA binding"/>
    <property type="evidence" value="ECO:0007669"/>
    <property type="project" value="EnsemblPlants"/>
</dbReference>
<dbReference type="GO" id="GO:0015030">
    <property type="term" value="C:Cajal body"/>
    <property type="evidence" value="ECO:0007669"/>
    <property type="project" value="EnsemblPlants"/>
</dbReference>
<feature type="region of interest" description="Disordered" evidence="6">
    <location>
        <begin position="180"/>
        <end position="253"/>
    </location>
</feature>
<accession>A0A9R1BKK2</accession>
<name>A0A9R1BKK2_TRITD</name>
<dbReference type="InterPro" id="IPR036236">
    <property type="entry name" value="Znf_C2H2_sf"/>
</dbReference>
<feature type="compositionally biased region" description="Basic and acidic residues" evidence="6">
    <location>
        <begin position="236"/>
        <end position="253"/>
    </location>
</feature>
<dbReference type="InterPro" id="IPR040023">
    <property type="entry name" value="WBP4"/>
</dbReference>
<gene>
    <name evidence="8" type="ORF">TRITD_7Av1G055250</name>
</gene>
<dbReference type="Proteomes" id="UP000324705">
    <property type="component" value="Chromosome 7A"/>
</dbReference>
<dbReference type="InterPro" id="IPR041591">
    <property type="entry name" value="OCRE"/>
</dbReference>
<dbReference type="OMA" id="KAAEWEY"/>
<dbReference type="GO" id="GO:0003725">
    <property type="term" value="F:double-stranded RNA binding"/>
    <property type="evidence" value="ECO:0007669"/>
    <property type="project" value="EnsemblPlants"/>
</dbReference>
<sequence>MTEVLPHLPPPFEIRGRALPHPRLRGRFTRADLGRGPYWVSQGNKWCDLCKIFISNNPFSIRTHELGKRHKDNVTQRLSTMQKDGAAKEKEQQQAAKALQLIEAKAKKSYQKDLENNQRNTDGDSSAAPGEGWVFDSTSGYYYDQATGLYYDSNSGFYYSDGLGKWVTQEEAYKWAETSRTNLAQSSTSQPKTPSGGGPVAGIKGGPTPGVVVKKPLNPMRAVKGAPSALAANKRKREDTKKPKVVSKEEEAALRAREAARKRVEDREKPLMGLYKTY</sequence>
<evidence type="ECO:0000256" key="6">
    <source>
        <dbReference type="SAM" id="MobiDB-lite"/>
    </source>
</evidence>
<dbReference type="GO" id="GO:0008270">
    <property type="term" value="F:zinc ion binding"/>
    <property type="evidence" value="ECO:0007669"/>
    <property type="project" value="UniProtKB-KW"/>
</dbReference>
<reference evidence="8 9" key="1">
    <citation type="submission" date="2017-09" db="EMBL/GenBank/DDBJ databases">
        <authorList>
            <consortium name="International Durum Wheat Genome Sequencing Consortium (IDWGSC)"/>
            <person name="Milanesi L."/>
        </authorList>
    </citation>
    <scope>NUCLEOTIDE SEQUENCE [LARGE SCALE GENOMIC DNA]</scope>
    <source>
        <strain evidence="9">cv. Svevo</strain>
    </source>
</reference>
<evidence type="ECO:0000313" key="8">
    <source>
        <dbReference type="EMBL" id="VAI72001.1"/>
    </source>
</evidence>
<evidence type="ECO:0000313" key="9">
    <source>
        <dbReference type="Proteomes" id="UP000324705"/>
    </source>
</evidence>
<evidence type="ECO:0000256" key="3">
    <source>
        <dbReference type="ARBA" id="ARBA00022771"/>
    </source>
</evidence>
<feature type="region of interest" description="Disordered" evidence="6">
    <location>
        <begin position="110"/>
        <end position="130"/>
    </location>
</feature>
<evidence type="ECO:0000256" key="5">
    <source>
        <dbReference type="ARBA" id="ARBA00023242"/>
    </source>
</evidence>
<keyword evidence="3" id="KW-0863">Zinc-finger</keyword>
<proteinExistence type="predicted"/>
<keyword evidence="2" id="KW-0479">Metal-binding</keyword>
<dbReference type="Pfam" id="PF06220">
    <property type="entry name" value="zf-U1"/>
    <property type="match status" value="1"/>
</dbReference>
<keyword evidence="5" id="KW-0539">Nucleus</keyword>
<dbReference type="AlphaFoldDB" id="A0A9R1BKK2"/>
<keyword evidence="4" id="KW-0862">Zinc</keyword>
<dbReference type="GO" id="GO:0071011">
    <property type="term" value="C:precatalytic spliceosome"/>
    <property type="evidence" value="ECO:0007669"/>
    <property type="project" value="TreeGrafter"/>
</dbReference>
<feature type="compositionally biased region" description="Polar residues" evidence="6">
    <location>
        <begin position="180"/>
        <end position="193"/>
    </location>
</feature>
<organism evidence="8 9">
    <name type="scientific">Triticum turgidum subsp. durum</name>
    <name type="common">Durum wheat</name>
    <name type="synonym">Triticum durum</name>
    <dbReference type="NCBI Taxonomy" id="4567"/>
    <lineage>
        <taxon>Eukaryota</taxon>
        <taxon>Viridiplantae</taxon>
        <taxon>Streptophyta</taxon>
        <taxon>Embryophyta</taxon>
        <taxon>Tracheophyta</taxon>
        <taxon>Spermatophyta</taxon>
        <taxon>Magnoliopsida</taxon>
        <taxon>Liliopsida</taxon>
        <taxon>Poales</taxon>
        <taxon>Poaceae</taxon>
        <taxon>BOP clade</taxon>
        <taxon>Pooideae</taxon>
        <taxon>Triticodae</taxon>
        <taxon>Triticeae</taxon>
        <taxon>Triticinae</taxon>
        <taxon>Triticum</taxon>
    </lineage>
</organism>
<dbReference type="SUPFAM" id="SSF57667">
    <property type="entry name" value="beta-beta-alpha zinc fingers"/>
    <property type="match status" value="1"/>
</dbReference>
<dbReference type="SMART" id="SM00451">
    <property type="entry name" value="ZnF_U1"/>
    <property type="match status" value="1"/>
</dbReference>
<evidence type="ECO:0000256" key="1">
    <source>
        <dbReference type="ARBA" id="ARBA00004123"/>
    </source>
</evidence>
<evidence type="ECO:0000259" key="7">
    <source>
        <dbReference type="PROSITE" id="PS50171"/>
    </source>
</evidence>
<dbReference type="EMBL" id="LT934123">
    <property type="protein sequence ID" value="VAI72001.1"/>
    <property type="molecule type" value="Genomic_DNA"/>
</dbReference>
<dbReference type="InterPro" id="IPR003604">
    <property type="entry name" value="Matrin/U1-like-C_Znf_C2H2"/>
</dbReference>
<dbReference type="PANTHER" id="PTHR13173">
    <property type="entry name" value="WW DOMAIN BINDING PROTEIN 4"/>
    <property type="match status" value="1"/>
</dbReference>
<dbReference type="PROSITE" id="PS50171">
    <property type="entry name" value="ZF_MATRIN"/>
    <property type="match status" value="1"/>
</dbReference>
<evidence type="ECO:0000256" key="2">
    <source>
        <dbReference type="ARBA" id="ARBA00022723"/>
    </source>
</evidence>
<feature type="domain" description="Matrin-type" evidence="7">
    <location>
        <begin position="45"/>
        <end position="76"/>
    </location>
</feature>